<feature type="region of interest" description="Disordered" evidence="1">
    <location>
        <begin position="1"/>
        <end position="22"/>
    </location>
</feature>
<dbReference type="InterPro" id="IPR040850">
    <property type="entry name" value="Knl1_RWD_C"/>
</dbReference>
<evidence type="ECO:0000259" key="2">
    <source>
        <dbReference type="Pfam" id="PF18210"/>
    </source>
</evidence>
<organism evidence="3 4">
    <name type="scientific">Gossypium barbadense</name>
    <name type="common">Sea Island cotton</name>
    <name type="synonym">Hibiscus barbadensis</name>
    <dbReference type="NCBI Taxonomy" id="3634"/>
    <lineage>
        <taxon>Eukaryota</taxon>
        <taxon>Viridiplantae</taxon>
        <taxon>Streptophyta</taxon>
        <taxon>Embryophyta</taxon>
        <taxon>Tracheophyta</taxon>
        <taxon>Spermatophyta</taxon>
        <taxon>Magnoliopsida</taxon>
        <taxon>eudicotyledons</taxon>
        <taxon>Gunneridae</taxon>
        <taxon>Pentapetalae</taxon>
        <taxon>rosids</taxon>
        <taxon>malvids</taxon>
        <taxon>Malvales</taxon>
        <taxon>Malvaceae</taxon>
        <taxon>Malvoideae</taxon>
        <taxon>Gossypium</taxon>
    </lineage>
</organism>
<name>A0A2P5YP89_GOSBA</name>
<dbReference type="Pfam" id="PF18210">
    <property type="entry name" value="Knl1_RWD_C"/>
    <property type="match status" value="1"/>
</dbReference>
<feature type="region of interest" description="Disordered" evidence="1">
    <location>
        <begin position="152"/>
        <end position="171"/>
    </location>
</feature>
<dbReference type="OrthoDB" id="1929367at2759"/>
<evidence type="ECO:0000313" key="4">
    <source>
        <dbReference type="Proteomes" id="UP000239757"/>
    </source>
</evidence>
<dbReference type="PANTHER" id="PTHR35707:SF1">
    <property type="entry name" value="SPC7 KINETOCHORE PROTEIN DOMAIN-CONTAINING PROTEIN"/>
    <property type="match status" value="1"/>
</dbReference>
<proteinExistence type="predicted"/>
<feature type="region of interest" description="Disordered" evidence="1">
    <location>
        <begin position="44"/>
        <end position="67"/>
    </location>
</feature>
<feature type="domain" description="Knl1 C-terminal RWD" evidence="2">
    <location>
        <begin position="1073"/>
        <end position="1225"/>
    </location>
</feature>
<feature type="compositionally biased region" description="Polar residues" evidence="1">
    <location>
        <begin position="717"/>
        <end position="727"/>
    </location>
</feature>
<evidence type="ECO:0000313" key="3">
    <source>
        <dbReference type="EMBL" id="PPS17400.1"/>
    </source>
</evidence>
<evidence type="ECO:0000256" key="1">
    <source>
        <dbReference type="SAM" id="MobiDB-lite"/>
    </source>
</evidence>
<feature type="compositionally biased region" description="Basic and acidic residues" evidence="1">
    <location>
        <begin position="773"/>
        <end position="782"/>
    </location>
</feature>
<dbReference type="EMBL" id="KZ662931">
    <property type="protein sequence ID" value="PPS17400.1"/>
    <property type="molecule type" value="Genomic_DNA"/>
</dbReference>
<protein>
    <recommendedName>
        <fullName evidence="2">Knl1 C-terminal RWD domain-containing protein</fullName>
    </recommendedName>
</protein>
<feature type="region of interest" description="Disordered" evidence="1">
    <location>
        <begin position="717"/>
        <end position="808"/>
    </location>
</feature>
<gene>
    <name evidence="3" type="ORF">GOBAR_AA03180</name>
</gene>
<feature type="compositionally biased region" description="Basic and acidic residues" evidence="1">
    <location>
        <begin position="753"/>
        <end position="763"/>
    </location>
</feature>
<sequence length="1335" mass="146824">MASKFPDEPPCDTQGTDEGSIAFRKKRSRRVSFADREITSIHIFKRDDDYETPPDSTPKQASEPEKEVTDLFRDLVDSEDSTSAISMNFVGAYAVCLSEGAKKDNFFGPVSANFIRPGRLSDSAASDDNHDITMDSTAFSMHFRSIARSESGDFNTSTGVPLPSEEKTPFQARTSSDLESFMVLTKVGKLKSPLAVPINRDSNDMSLVGESMHRYDYGRLSPALEALLAEGSEFNAISASDSARPKLLTSAVSHGNGNDCTEPLHFGDSELCTRNNNDISGKGTSIAHNSLVEATSDTTTTLAAKILRDCSSNSKDSPVADDFVDHQTPKQLNKEDNENSEVQSVTRVLNLESIAITNGTPVNQSSEAFQLEVVRHFENGNQLPTIDGLKENFPQLHGSPLAGSIHSLSAKRQQILLDTTNSPRRMLFVTPPKQSGSVLSKGSINEGGTVASILESNSELKIPEPSSCASAFSDGGPKSKLGLSDSLSSRALSFNTIMEEMNEDFQCQQENAFTNNREEKLSGVGLKQGEKDCSGLGTPKNISSLSQDGETTGLAKDEYNDKSTEIMAKITSPSKFTHSGKKATNHSLTSVDSADAALVASTFNSSPKDIAREISKDKRDTDTLYKLVSPLANRLTEKLSSPTGHKDSLFGSLKLHNEDNIAIISRQECNSVETVPSSNNLTAKAENRTPPSAPLVDCLINTSAVKVVDERESNGFDLQNTFSTSMNFPEGPIRKLQSGGPGKNAQTAVERTQSSEHFVEEQMKASVYASPDAHARKNERSPQKSPFRKKQTRSPTSKDPSLSPCRKEMHNALHGDNMQLFVAKDVVSLNCSPNVHRIDDCLRRSNPSPVQDIQNISKRKRTSEEVACVDVQHSDNNIQMQHGLKFCKVGEKNMDHTSEYSYGSNIENERIEGVKILMNQTDISLKLSADTNQLLSPCFDKLNIKMFPLLYAYMHGLSNLNVQINMLEDKLLHQQKAYNESCNILHKRLFPSVIFITGISQMSLILVSGIGLALQVKQVELLRTGVRESQMLKLNCAKHHSVSAEKDTKLGDNSCSVTFLDNLEGAGGKVITMKREVEALEKKIKNLTKSFHIHCKIKGEQSSSGTIELVNDHLKKRTCCRFIRQDIQLWEVDDLQNRNGHHNIVLNYHGFISQSLTLNTGRGSSIFVANKLNDMNISKNFPNMDACFAFCFVFNHEPTKKYVGPKSLAQETQRTCSLLRNLLDVVEEVQIAQLEIRNMTLNSFNSPSAKQLDLQFAFIDFDSGVKVTMTLDMTCLNGVYPSDILPYQLQTSATGTENLALSAEIKAAVGNLRSGYSRIIRICRCVSQVIQSSGR</sequence>
<dbReference type="PANTHER" id="PTHR35707">
    <property type="entry name" value="OS06G0608100 PROTEIN"/>
    <property type="match status" value="1"/>
</dbReference>
<reference evidence="3 4" key="1">
    <citation type="submission" date="2015-01" db="EMBL/GenBank/DDBJ databases">
        <title>Genome of allotetraploid Gossypium barbadense reveals genomic plasticity and fiber elongation in cotton evolution.</title>
        <authorList>
            <person name="Chen X."/>
            <person name="Liu X."/>
            <person name="Zhao B."/>
            <person name="Zheng H."/>
            <person name="Hu Y."/>
            <person name="Lu G."/>
            <person name="Yang C."/>
            <person name="Chen J."/>
            <person name="Shan C."/>
            <person name="Zhang L."/>
            <person name="Zhou Y."/>
            <person name="Wang L."/>
            <person name="Guo W."/>
            <person name="Bai Y."/>
            <person name="Ruan J."/>
            <person name="Shangguan X."/>
            <person name="Mao Y."/>
            <person name="Jiang J."/>
            <person name="Zhu Y."/>
            <person name="Lei J."/>
            <person name="Kang H."/>
            <person name="Chen S."/>
            <person name="He X."/>
            <person name="Wang R."/>
            <person name="Wang Y."/>
            <person name="Chen J."/>
            <person name="Wang L."/>
            <person name="Yu S."/>
            <person name="Wang B."/>
            <person name="Wei J."/>
            <person name="Song S."/>
            <person name="Lu X."/>
            <person name="Gao Z."/>
            <person name="Gu W."/>
            <person name="Deng X."/>
            <person name="Ma D."/>
            <person name="Wang S."/>
            <person name="Liang W."/>
            <person name="Fang L."/>
            <person name="Cai C."/>
            <person name="Zhu X."/>
            <person name="Zhou B."/>
            <person name="Zhang Y."/>
            <person name="Chen Z."/>
            <person name="Xu S."/>
            <person name="Zhu R."/>
            <person name="Wang S."/>
            <person name="Zhang T."/>
            <person name="Zhao G."/>
        </authorList>
    </citation>
    <scope>NUCLEOTIDE SEQUENCE [LARGE SCALE GENOMIC DNA]</scope>
    <source>
        <strain evidence="4">cv. Xinhai21</strain>
        <tissue evidence="3">Leaf</tissue>
    </source>
</reference>
<accession>A0A2P5YP89</accession>
<dbReference type="Proteomes" id="UP000239757">
    <property type="component" value="Unassembled WGS sequence"/>
</dbReference>